<gene>
    <name evidence="1" type="ORF">SAMN04489750_3570</name>
</gene>
<dbReference type="EMBL" id="UESZ01000001">
    <property type="protein sequence ID" value="SSA36186.1"/>
    <property type="molecule type" value="Genomic_DNA"/>
</dbReference>
<dbReference type="OrthoDB" id="3173471at2"/>
<proteinExistence type="predicted"/>
<organism evidence="1 2">
    <name type="scientific">Branchiibius hedensis</name>
    <dbReference type="NCBI Taxonomy" id="672460"/>
    <lineage>
        <taxon>Bacteria</taxon>
        <taxon>Bacillati</taxon>
        <taxon>Actinomycetota</taxon>
        <taxon>Actinomycetes</taxon>
        <taxon>Micrococcales</taxon>
        <taxon>Dermacoccaceae</taxon>
        <taxon>Branchiibius</taxon>
    </lineage>
</organism>
<dbReference type="Proteomes" id="UP000250028">
    <property type="component" value="Unassembled WGS sequence"/>
</dbReference>
<dbReference type="RefSeq" id="WP_146202623.1">
    <property type="nucleotide sequence ID" value="NZ_QGDN01000001.1"/>
</dbReference>
<protein>
    <recommendedName>
        <fullName evidence="3">DUF559 domain-containing protein</fullName>
    </recommendedName>
</protein>
<evidence type="ECO:0008006" key="3">
    <source>
        <dbReference type="Google" id="ProtNLM"/>
    </source>
</evidence>
<dbReference type="AlphaFoldDB" id="A0A2Y8ZXC7"/>
<accession>A0A2Y8ZXC7</accession>
<keyword evidence="2" id="KW-1185">Reference proteome</keyword>
<reference evidence="2" key="1">
    <citation type="submission" date="2016-10" db="EMBL/GenBank/DDBJ databases">
        <authorList>
            <person name="Varghese N."/>
            <person name="Submissions S."/>
        </authorList>
    </citation>
    <scope>NUCLEOTIDE SEQUENCE [LARGE SCALE GENOMIC DNA]</scope>
    <source>
        <strain evidence="2">DSM 22951</strain>
    </source>
</reference>
<name>A0A2Y8ZXC7_9MICO</name>
<sequence>MPVATPIPAVLRGRPFSTAEAAQVGVSRTMLRGARFESLHNGRGVWAVRDRGPRDLTFWLAADRLALPRDAAVSYQTGLKLHGAPIDDNLRHWTTTQPVRVEMKGAVLHRRQMEAVCDIDDLPVLLPLRCLLDAALIVSPLTLIRAGDALLATKKITLADLQGLNSAYGVQRLRTWSRWMRRGVESPRESSTRVIFALGGLPEPVLNLPVYDSDGCFIGRPDFLWQKFGVTAEYDGWYHERDAKQRHADILRSEKFARAGLFRVALTAADHAQPRQLVWRVWQALADHGYDGPPPQFDMQQWWQMQRRPRR</sequence>
<evidence type="ECO:0000313" key="1">
    <source>
        <dbReference type="EMBL" id="SSA36186.1"/>
    </source>
</evidence>
<evidence type="ECO:0000313" key="2">
    <source>
        <dbReference type="Proteomes" id="UP000250028"/>
    </source>
</evidence>